<feature type="compositionally biased region" description="Low complexity" evidence="1">
    <location>
        <begin position="23"/>
        <end position="40"/>
    </location>
</feature>
<dbReference type="Proteomes" id="UP001627284">
    <property type="component" value="Unassembled WGS sequence"/>
</dbReference>
<dbReference type="EMBL" id="JBJKTR010000019">
    <property type="protein sequence ID" value="KAL3332225.1"/>
    <property type="molecule type" value="Genomic_DNA"/>
</dbReference>
<accession>A0ABD2RKQ0</accession>
<keyword evidence="3" id="KW-1185">Reference proteome</keyword>
<protein>
    <submittedName>
        <fullName evidence="2">Uncharacterized protein</fullName>
    </submittedName>
</protein>
<feature type="region of interest" description="Disordered" evidence="1">
    <location>
        <begin position="266"/>
        <end position="303"/>
    </location>
</feature>
<organism evidence="2 3">
    <name type="scientific">Solanum stoloniferum</name>
    <dbReference type="NCBI Taxonomy" id="62892"/>
    <lineage>
        <taxon>Eukaryota</taxon>
        <taxon>Viridiplantae</taxon>
        <taxon>Streptophyta</taxon>
        <taxon>Embryophyta</taxon>
        <taxon>Tracheophyta</taxon>
        <taxon>Spermatophyta</taxon>
        <taxon>Magnoliopsida</taxon>
        <taxon>eudicotyledons</taxon>
        <taxon>Gunneridae</taxon>
        <taxon>Pentapetalae</taxon>
        <taxon>asterids</taxon>
        <taxon>lamiids</taxon>
        <taxon>Solanales</taxon>
        <taxon>Solanaceae</taxon>
        <taxon>Solanoideae</taxon>
        <taxon>Solaneae</taxon>
        <taxon>Solanum</taxon>
    </lineage>
</organism>
<evidence type="ECO:0000256" key="1">
    <source>
        <dbReference type="SAM" id="MobiDB-lite"/>
    </source>
</evidence>
<reference evidence="2 3" key="1">
    <citation type="submission" date="2024-05" db="EMBL/GenBank/DDBJ databases">
        <title>De novo assembly of an allotetraploid wild potato.</title>
        <authorList>
            <person name="Hosaka A.J."/>
        </authorList>
    </citation>
    <scope>NUCLEOTIDE SEQUENCE [LARGE SCALE GENOMIC DNA]</scope>
    <source>
        <tissue evidence="2">Young leaves</tissue>
    </source>
</reference>
<sequence>MATRRSSLRLPWSQDESPTQPSTRPNATTTTTSTTLTGETQIPFQPINVNSTATNSPSQTTTRPKIGQRPPFRPAPSPKNRASRNKSQSSSPSQATNKSRLASPSTKSRLSQSPSSSRLTPQSSSPARKTPQVLSTKASQESVVKTQMQEKNQALLHISSISTKAQTPILDKKEPTEQMEHQTKKLTMSDAVSEAKVSFTDKTMQPLEVSVLKSTSNTGESSKLLKESTSNIQEIKEVVHEAIGQVYGAGEQVQQKQAYMVKQEEATKDQNLVNPGRQTRASASQNKTISTGSSQKTAASSEPHIPLHKEIKDNISNVLHRVAVGGGNQETAGKMTVITLAGDNRGASMQLGSDSSTKGGRIHIHRGYKINPDESVGATTHGEGRKSKDAHAIEDQTVAAYVNCNVQGINNSISYNSSITERNSGVHMSIPRVPSEPVHSTRLFEAECSVTPARTIKRRCLRGLFLESSDSDPDKPRRHGCRVGCNDKKK</sequence>
<feature type="compositionally biased region" description="Polar residues" evidence="1">
    <location>
        <begin position="132"/>
        <end position="147"/>
    </location>
</feature>
<dbReference type="AlphaFoldDB" id="A0ABD2RKQ0"/>
<proteinExistence type="predicted"/>
<gene>
    <name evidence="2" type="ORF">AABB24_032691</name>
</gene>
<evidence type="ECO:0000313" key="2">
    <source>
        <dbReference type="EMBL" id="KAL3332225.1"/>
    </source>
</evidence>
<feature type="compositionally biased region" description="Polar residues" evidence="1">
    <location>
        <begin position="47"/>
        <end position="63"/>
    </location>
</feature>
<dbReference type="PANTHER" id="PTHR33472:SF24">
    <property type="entry name" value="VEGETATIVE CELL WALL PROTEIN GP1-LIKE"/>
    <property type="match status" value="1"/>
</dbReference>
<feature type="compositionally biased region" description="Low complexity" evidence="1">
    <location>
        <begin position="85"/>
        <end position="126"/>
    </location>
</feature>
<comment type="caution">
    <text evidence="2">The sequence shown here is derived from an EMBL/GenBank/DDBJ whole genome shotgun (WGS) entry which is preliminary data.</text>
</comment>
<feature type="region of interest" description="Disordered" evidence="1">
    <location>
        <begin position="1"/>
        <end position="147"/>
    </location>
</feature>
<name>A0ABD2RKQ0_9SOLN</name>
<evidence type="ECO:0000313" key="3">
    <source>
        <dbReference type="Proteomes" id="UP001627284"/>
    </source>
</evidence>
<dbReference type="PANTHER" id="PTHR33472">
    <property type="entry name" value="OS01G0106600 PROTEIN"/>
    <property type="match status" value="1"/>
</dbReference>
<feature type="region of interest" description="Disordered" evidence="1">
    <location>
        <begin position="467"/>
        <end position="490"/>
    </location>
</feature>
<feature type="compositionally biased region" description="Polar residues" evidence="1">
    <location>
        <begin position="269"/>
        <end position="300"/>
    </location>
</feature>